<comment type="caution">
    <text evidence="2">The sequence shown here is derived from an EMBL/GenBank/DDBJ whole genome shotgun (WGS) entry which is preliminary data.</text>
</comment>
<sequence length="150" mass="16232">MKRRDRSGGAYAQWVTYTLASAILAAGYGPAMPQQPSKSAAEAPLAWREFSARLKAECEKTLQADDETARRLQATLETLRASSPDQAPLRVLVSVWVGGVGDVDRISFQPLPTEQASADLKTLLSRATPGAPPADMLQPVRLMLSLTPRQ</sequence>
<feature type="transmembrane region" description="Helical" evidence="1">
    <location>
        <begin position="12"/>
        <end position="31"/>
    </location>
</feature>
<organism evidence="2 3">
    <name type="scientific">Hyphomicrobium album</name>
    <dbReference type="NCBI Taxonomy" id="2665159"/>
    <lineage>
        <taxon>Bacteria</taxon>
        <taxon>Pseudomonadati</taxon>
        <taxon>Pseudomonadota</taxon>
        <taxon>Alphaproteobacteria</taxon>
        <taxon>Hyphomicrobiales</taxon>
        <taxon>Hyphomicrobiaceae</taxon>
        <taxon>Hyphomicrobium</taxon>
    </lineage>
</organism>
<keyword evidence="1" id="KW-0472">Membrane</keyword>
<keyword evidence="3" id="KW-1185">Reference proteome</keyword>
<evidence type="ECO:0000313" key="3">
    <source>
        <dbReference type="Proteomes" id="UP000440694"/>
    </source>
</evidence>
<dbReference type="RefSeq" id="WP_154737317.1">
    <property type="nucleotide sequence ID" value="NZ_WMBQ01000001.1"/>
</dbReference>
<keyword evidence="1" id="KW-0812">Transmembrane</keyword>
<evidence type="ECO:0008006" key="4">
    <source>
        <dbReference type="Google" id="ProtNLM"/>
    </source>
</evidence>
<dbReference type="EMBL" id="WMBQ01000001">
    <property type="protein sequence ID" value="MTD92721.1"/>
    <property type="molecule type" value="Genomic_DNA"/>
</dbReference>
<accession>A0A6I3KIW0</accession>
<proteinExistence type="predicted"/>
<protein>
    <recommendedName>
        <fullName evidence="4">YbaB/EbfC family DNA-binding protein</fullName>
    </recommendedName>
</protein>
<dbReference type="AlphaFoldDB" id="A0A6I3KIW0"/>
<keyword evidence="1" id="KW-1133">Transmembrane helix</keyword>
<reference evidence="2 3" key="1">
    <citation type="submission" date="2019-11" db="EMBL/GenBank/DDBJ databases">
        <title>Identification of a novel strain.</title>
        <authorList>
            <person name="Xu Q."/>
            <person name="Wang G."/>
        </authorList>
    </citation>
    <scope>NUCLEOTIDE SEQUENCE [LARGE SCALE GENOMIC DNA]</scope>
    <source>
        <strain evidence="3">xq</strain>
    </source>
</reference>
<name>A0A6I3KIW0_9HYPH</name>
<evidence type="ECO:0000256" key="1">
    <source>
        <dbReference type="SAM" id="Phobius"/>
    </source>
</evidence>
<dbReference type="Proteomes" id="UP000440694">
    <property type="component" value="Unassembled WGS sequence"/>
</dbReference>
<evidence type="ECO:0000313" key="2">
    <source>
        <dbReference type="EMBL" id="MTD92721.1"/>
    </source>
</evidence>
<gene>
    <name evidence="2" type="ORF">GIW81_00035</name>
</gene>